<keyword evidence="1" id="KW-0472">Membrane</keyword>
<feature type="domain" description="J" evidence="2">
    <location>
        <begin position="36"/>
        <end position="97"/>
    </location>
</feature>
<accession>E0S7Q6</accession>
<dbReference type="AlphaFoldDB" id="E0S7Q6"/>
<feature type="transmembrane region" description="Helical" evidence="1">
    <location>
        <begin position="114"/>
        <end position="135"/>
    </location>
</feature>
<dbReference type="SUPFAM" id="SSF46565">
    <property type="entry name" value="Chaperone J-domain"/>
    <property type="match status" value="1"/>
</dbReference>
<dbReference type="Proteomes" id="UP000002313">
    <property type="component" value="Chromosome VI"/>
</dbReference>
<evidence type="ECO:0000313" key="3">
    <source>
        <dbReference type="EMBL" id="ADM11735.1"/>
    </source>
</evidence>
<gene>
    <name evidence="3" type="ORF">Eint_061300</name>
</gene>
<dbReference type="RefSeq" id="XP_003073095.1">
    <property type="nucleotide sequence ID" value="XM_003073049.1"/>
</dbReference>
<reference evidence="3 4" key="1">
    <citation type="journal article" date="2010" name="Nat. Commun.">
        <title>The complete sequence of the smallest known nuclear genome from the microsporidian Encephalitozoon intestinalis.</title>
        <authorList>
            <person name="Corradi N."/>
            <person name="Pombert J.-F."/>
            <person name="Farinelli L."/>
            <person name="Didier E.S."/>
            <person name="Keeling P.J."/>
        </authorList>
    </citation>
    <scope>NUCLEOTIDE SEQUENCE [LARGE SCALE GENOMIC DNA]</scope>
    <source>
        <strain evidence="3 4">ATCC 50506</strain>
    </source>
</reference>
<dbReference type="VEuPathDB" id="MicrosporidiaDB:Eint_061300"/>
<keyword evidence="4" id="KW-1185">Reference proteome</keyword>
<dbReference type="OrthoDB" id="2196113at2759"/>
<dbReference type="HOGENOM" id="CLU_129408_0_0_1"/>
<proteinExistence type="predicted"/>
<dbReference type="GeneID" id="9697911"/>
<protein>
    <recommendedName>
        <fullName evidence="2">J domain-containing protein</fullName>
    </recommendedName>
</protein>
<dbReference type="Gene3D" id="1.10.287.110">
    <property type="entry name" value="DnaJ domain"/>
    <property type="match status" value="1"/>
</dbReference>
<dbReference type="InterPro" id="IPR036869">
    <property type="entry name" value="J_dom_sf"/>
</dbReference>
<dbReference type="EMBL" id="CP001947">
    <property type="protein sequence ID" value="ADM11735.1"/>
    <property type="molecule type" value="Genomic_DNA"/>
</dbReference>
<evidence type="ECO:0000313" key="4">
    <source>
        <dbReference type="Proteomes" id="UP000002313"/>
    </source>
</evidence>
<dbReference type="KEGG" id="ein:Eint_061300"/>
<keyword evidence="1" id="KW-1133">Transmembrane helix</keyword>
<keyword evidence="1" id="KW-0812">Transmembrane</keyword>
<sequence>MKYLSLFVALAMAIPEDLNSTLMAIKRLHEQTKYSTFYEVFGVSENTSINTVKKLYQKMMKRPRPIPGIEKREDAVALLTEAYNILKNKKPAYDFILANSYLYIGGKENFRNNLYVILMSIVVGLLALDLIYFGIKYLAFMANHKSAPKKKGSKKIKESEPSMVIVNVFRSIRSLIKK</sequence>
<dbReference type="InterPro" id="IPR001623">
    <property type="entry name" value="DnaJ_domain"/>
</dbReference>
<reference evidence="3 4" key="2">
    <citation type="journal article" date="2012" name="Proc. Natl. Acad. Sci. U.S.A.">
        <title>Gain and loss of multiple functionally related, horizontally transferred genes in the reduced genomes of two microsporidian parasites.</title>
        <authorList>
            <person name="Pombert J.-F."/>
            <person name="Selman M."/>
            <person name="Burki F."/>
            <person name="Bardell F.T."/>
            <person name="Farinelli L."/>
            <person name="Solter L.F."/>
            <person name="Whitman D.W."/>
            <person name="Weiss L.M."/>
            <person name="Corradi N."/>
            <person name="Keeling P.J."/>
        </authorList>
    </citation>
    <scope>NUCLEOTIDE SEQUENCE [LARGE SCALE GENOMIC DNA]</scope>
    <source>
        <strain evidence="3 4">ATCC 50506</strain>
    </source>
</reference>
<dbReference type="CDD" id="cd06257">
    <property type="entry name" value="DnaJ"/>
    <property type="match status" value="1"/>
</dbReference>
<organism evidence="3 4">
    <name type="scientific">Encephalitozoon intestinalis (strain ATCC 50506)</name>
    <name type="common">Microsporidian parasite</name>
    <name type="synonym">Septata intestinalis</name>
    <dbReference type="NCBI Taxonomy" id="876142"/>
    <lineage>
        <taxon>Eukaryota</taxon>
        <taxon>Fungi</taxon>
        <taxon>Fungi incertae sedis</taxon>
        <taxon>Microsporidia</taxon>
        <taxon>Unikaryonidae</taxon>
        <taxon>Encephalitozoon</taxon>
    </lineage>
</organism>
<dbReference type="PROSITE" id="PS50076">
    <property type="entry name" value="DNAJ_2"/>
    <property type="match status" value="1"/>
</dbReference>
<evidence type="ECO:0000256" key="1">
    <source>
        <dbReference type="SAM" id="Phobius"/>
    </source>
</evidence>
<name>E0S7Q6_ENCIT</name>
<evidence type="ECO:0000259" key="2">
    <source>
        <dbReference type="PROSITE" id="PS50076"/>
    </source>
</evidence>